<reference evidence="3 4" key="1">
    <citation type="submission" date="2021-06" db="EMBL/GenBank/DDBJ databases">
        <authorList>
            <person name="Kallberg Y."/>
            <person name="Tangrot J."/>
            <person name="Rosling A."/>
        </authorList>
    </citation>
    <scope>NUCLEOTIDE SEQUENCE [LARGE SCALE GENOMIC DNA]</scope>
    <source>
        <strain evidence="3 4">120-4 pot B 10/14</strain>
    </source>
</reference>
<evidence type="ECO:0000256" key="1">
    <source>
        <dbReference type="SAM" id="MobiDB-lite"/>
    </source>
</evidence>
<feature type="compositionally biased region" description="Basic residues" evidence="1">
    <location>
        <begin position="233"/>
        <end position="250"/>
    </location>
</feature>
<organism evidence="3 4">
    <name type="scientific">Gigaspora margarita</name>
    <dbReference type="NCBI Taxonomy" id="4874"/>
    <lineage>
        <taxon>Eukaryota</taxon>
        <taxon>Fungi</taxon>
        <taxon>Fungi incertae sedis</taxon>
        <taxon>Mucoromycota</taxon>
        <taxon>Glomeromycotina</taxon>
        <taxon>Glomeromycetes</taxon>
        <taxon>Diversisporales</taxon>
        <taxon>Gigasporaceae</taxon>
        <taxon>Gigaspora</taxon>
    </lineage>
</organism>
<comment type="caution">
    <text evidence="3">The sequence shown here is derived from an EMBL/GenBank/DDBJ whole genome shotgun (WGS) entry which is preliminary data.</text>
</comment>
<gene>
    <name evidence="3" type="ORF">GMARGA_LOCUS8628</name>
</gene>
<evidence type="ECO:0000256" key="2">
    <source>
        <dbReference type="SAM" id="SignalP"/>
    </source>
</evidence>
<evidence type="ECO:0000313" key="3">
    <source>
        <dbReference type="EMBL" id="CAG8636791.1"/>
    </source>
</evidence>
<name>A0ABN7UP63_GIGMA</name>
<dbReference type="Proteomes" id="UP000789901">
    <property type="component" value="Unassembled WGS sequence"/>
</dbReference>
<proteinExistence type="predicted"/>
<accession>A0ABN7UP63</accession>
<feature type="region of interest" description="Disordered" evidence="1">
    <location>
        <begin position="218"/>
        <end position="250"/>
    </location>
</feature>
<dbReference type="EMBL" id="CAJVQB010004477">
    <property type="protein sequence ID" value="CAG8636791.1"/>
    <property type="molecule type" value="Genomic_DNA"/>
</dbReference>
<sequence length="343" mass="39752">TSSNMVIILSLLLIIHAHLTTALLAHDLEGRNLTMSSANISGNRFEKRNDTPFDLIYFFEKGVIKRPRNRPESSLTSGSVHDCEKVNDPVVFSTCCALYNRNPLIDTLRPPQLTIKSRLRLFLYKFFMNGNRFLPEVREKSHPISVDDPFLKTLEYNNPDTRIRGPFIRDIIGKLTFIRPLPDGRKYRRIPFCSGLPTIPEEGPNGVPPLCLPPGPENIIRPVSPSRDNPSNKRPKTKLPRYRPDKRPKKTYSLSSKLNINPLEMANYNSLFAYYDELDSETYMRIYSLYIELANKFADLEHYLRDLKNWAKFLGLSIEQTVRRWREEVISYQELKIKSNYGV</sequence>
<keyword evidence="2" id="KW-0732">Signal</keyword>
<feature type="signal peptide" evidence="2">
    <location>
        <begin position="1"/>
        <end position="22"/>
    </location>
</feature>
<evidence type="ECO:0000313" key="4">
    <source>
        <dbReference type="Proteomes" id="UP000789901"/>
    </source>
</evidence>
<keyword evidence="4" id="KW-1185">Reference proteome</keyword>
<feature type="chain" id="PRO_5045829570" evidence="2">
    <location>
        <begin position="23"/>
        <end position="343"/>
    </location>
</feature>
<feature type="non-terminal residue" evidence="3">
    <location>
        <position position="1"/>
    </location>
</feature>
<protein>
    <submittedName>
        <fullName evidence="3">99_t:CDS:1</fullName>
    </submittedName>
</protein>